<dbReference type="GO" id="GO:0000287">
    <property type="term" value="F:magnesium ion binding"/>
    <property type="evidence" value="ECO:0007669"/>
    <property type="project" value="InterPro"/>
</dbReference>
<evidence type="ECO:0000313" key="2">
    <source>
        <dbReference type="Proteomes" id="UP000095485"/>
    </source>
</evidence>
<dbReference type="GO" id="GO:0009117">
    <property type="term" value="P:nucleotide metabolic process"/>
    <property type="evidence" value="ECO:0007669"/>
    <property type="project" value="InterPro"/>
</dbReference>
<dbReference type="EC" id="5.4.2.7" evidence="1"/>
<dbReference type="SUPFAM" id="SSF143856">
    <property type="entry name" value="DeoB insert domain-like"/>
    <property type="match status" value="1"/>
</dbReference>
<dbReference type="PANTHER" id="PTHR21110">
    <property type="entry name" value="PHOSPHOPENTOMUTASE"/>
    <property type="match status" value="1"/>
</dbReference>
<accession>A0A174THS4</accession>
<gene>
    <name evidence="1" type="primary">deoB_3</name>
    <name evidence="1" type="ORF">ERS852526_02809</name>
</gene>
<dbReference type="InterPro" id="IPR010045">
    <property type="entry name" value="DeoB"/>
</dbReference>
<reference evidence="1 2" key="1">
    <citation type="submission" date="2015-09" db="EMBL/GenBank/DDBJ databases">
        <authorList>
            <consortium name="Pathogen Informatics"/>
        </authorList>
    </citation>
    <scope>NUCLEOTIDE SEQUENCE [LARGE SCALE GENOMIC DNA]</scope>
    <source>
        <strain evidence="1 2">2789STDY5834914</strain>
    </source>
</reference>
<organism evidence="1 2">
    <name type="scientific">Dorea longicatena</name>
    <dbReference type="NCBI Taxonomy" id="88431"/>
    <lineage>
        <taxon>Bacteria</taxon>
        <taxon>Bacillati</taxon>
        <taxon>Bacillota</taxon>
        <taxon>Clostridia</taxon>
        <taxon>Lachnospirales</taxon>
        <taxon>Lachnospiraceae</taxon>
        <taxon>Dorea</taxon>
    </lineage>
</organism>
<dbReference type="GO" id="GO:0008973">
    <property type="term" value="F:phosphopentomutase activity"/>
    <property type="evidence" value="ECO:0007669"/>
    <property type="project" value="UniProtKB-EC"/>
</dbReference>
<dbReference type="EMBL" id="CZAY01000024">
    <property type="protein sequence ID" value="CUQ09593.1"/>
    <property type="molecule type" value="Genomic_DNA"/>
</dbReference>
<sequence>MTGHWEMMGLHITTPFKTFTETGFPKELIDELSKRTGRTIIGNKSASGAEILDELTEEWEKTYCRRRKR</sequence>
<evidence type="ECO:0000313" key="1">
    <source>
        <dbReference type="EMBL" id="CUQ09593.1"/>
    </source>
</evidence>
<dbReference type="GO" id="GO:0005829">
    <property type="term" value="C:cytosol"/>
    <property type="evidence" value="ECO:0007669"/>
    <property type="project" value="TreeGrafter"/>
</dbReference>
<dbReference type="InterPro" id="IPR024052">
    <property type="entry name" value="Phosphopentomutase_DeoB_cap_sf"/>
</dbReference>
<dbReference type="Gene3D" id="3.30.70.1250">
    <property type="entry name" value="Phosphopentomutase"/>
    <property type="match status" value="1"/>
</dbReference>
<dbReference type="Gene3D" id="3.40.720.10">
    <property type="entry name" value="Alkaline Phosphatase, subunit A"/>
    <property type="match status" value="1"/>
</dbReference>
<protein>
    <submittedName>
        <fullName evidence="1">Phosphopentomutase</fullName>
        <ecNumber evidence="1">5.4.2.7</ecNumber>
    </submittedName>
</protein>
<dbReference type="Proteomes" id="UP000095485">
    <property type="component" value="Unassembled WGS sequence"/>
</dbReference>
<proteinExistence type="predicted"/>
<name>A0A174THS4_9FIRM</name>
<dbReference type="InterPro" id="IPR017850">
    <property type="entry name" value="Alkaline_phosphatase_core_sf"/>
</dbReference>
<dbReference type="GO" id="GO:0043094">
    <property type="term" value="P:metabolic compound salvage"/>
    <property type="evidence" value="ECO:0007669"/>
    <property type="project" value="InterPro"/>
</dbReference>
<dbReference type="PANTHER" id="PTHR21110:SF0">
    <property type="entry name" value="PHOSPHOPENTOMUTASE"/>
    <property type="match status" value="1"/>
</dbReference>
<dbReference type="AlphaFoldDB" id="A0A174THS4"/>
<keyword evidence="1" id="KW-0413">Isomerase</keyword>